<dbReference type="FunFam" id="1.10.10.10:FF:000056">
    <property type="entry name" value="IclR family transcriptional regulator"/>
    <property type="match status" value="1"/>
</dbReference>
<evidence type="ECO:0000256" key="5">
    <source>
        <dbReference type="ARBA" id="ARBA00070406"/>
    </source>
</evidence>
<dbReference type="SUPFAM" id="SSF46785">
    <property type="entry name" value="Winged helix' DNA-binding domain"/>
    <property type="match status" value="1"/>
</dbReference>
<proteinExistence type="predicted"/>
<dbReference type="GO" id="GO:0045892">
    <property type="term" value="P:negative regulation of DNA-templated transcription"/>
    <property type="evidence" value="ECO:0007669"/>
    <property type="project" value="TreeGrafter"/>
</dbReference>
<dbReference type="PANTHER" id="PTHR30136:SF35">
    <property type="entry name" value="HTH-TYPE TRANSCRIPTIONAL REGULATOR RV1719"/>
    <property type="match status" value="1"/>
</dbReference>
<evidence type="ECO:0000256" key="3">
    <source>
        <dbReference type="ARBA" id="ARBA00023163"/>
    </source>
</evidence>
<name>A0AAW6ATD1_CLOSY</name>
<dbReference type="PROSITE" id="PS51078">
    <property type="entry name" value="ICLR_ED"/>
    <property type="match status" value="1"/>
</dbReference>
<comment type="caution">
    <text evidence="8">The sequence shown here is derived from an EMBL/GenBank/DDBJ whole genome shotgun (WGS) entry which is preliminary data.</text>
</comment>
<dbReference type="InterPro" id="IPR050707">
    <property type="entry name" value="HTH_MetabolicPath_Reg"/>
</dbReference>
<keyword evidence="3" id="KW-0804">Transcription</keyword>
<feature type="domain" description="IclR-ED" evidence="7">
    <location>
        <begin position="70"/>
        <end position="258"/>
    </location>
</feature>
<organism evidence="8 9">
    <name type="scientific">Clostridium symbiosum</name>
    <name type="common">Bacteroides symbiosus</name>
    <dbReference type="NCBI Taxonomy" id="1512"/>
    <lineage>
        <taxon>Bacteria</taxon>
        <taxon>Bacillati</taxon>
        <taxon>Bacillota</taxon>
        <taxon>Clostridia</taxon>
        <taxon>Lachnospirales</taxon>
        <taxon>Lachnospiraceae</taxon>
        <taxon>Otoolea</taxon>
    </lineage>
</organism>
<evidence type="ECO:0000259" key="6">
    <source>
        <dbReference type="PROSITE" id="PS51077"/>
    </source>
</evidence>
<evidence type="ECO:0000256" key="1">
    <source>
        <dbReference type="ARBA" id="ARBA00023015"/>
    </source>
</evidence>
<dbReference type="GO" id="GO:0003700">
    <property type="term" value="F:DNA-binding transcription factor activity"/>
    <property type="evidence" value="ECO:0007669"/>
    <property type="project" value="TreeGrafter"/>
</dbReference>
<dbReference type="AlphaFoldDB" id="A0AAW6ATD1"/>
<gene>
    <name evidence="8" type="ORF">PM006_02010</name>
</gene>
<keyword evidence="1" id="KW-0805">Transcription regulation</keyword>
<dbReference type="Proteomes" id="UP001300871">
    <property type="component" value="Unassembled WGS sequence"/>
</dbReference>
<evidence type="ECO:0000256" key="2">
    <source>
        <dbReference type="ARBA" id="ARBA00023125"/>
    </source>
</evidence>
<evidence type="ECO:0000256" key="4">
    <source>
        <dbReference type="ARBA" id="ARBA00058938"/>
    </source>
</evidence>
<keyword evidence="2" id="KW-0238">DNA-binding</keyword>
<dbReference type="GO" id="GO:0003677">
    <property type="term" value="F:DNA binding"/>
    <property type="evidence" value="ECO:0007669"/>
    <property type="project" value="UniProtKB-KW"/>
</dbReference>
<dbReference type="SMART" id="SM00346">
    <property type="entry name" value="HTH_ICLR"/>
    <property type="match status" value="1"/>
</dbReference>
<dbReference type="Pfam" id="PF09339">
    <property type="entry name" value="HTH_IclR"/>
    <property type="match status" value="1"/>
</dbReference>
<evidence type="ECO:0000259" key="7">
    <source>
        <dbReference type="PROSITE" id="PS51078"/>
    </source>
</evidence>
<dbReference type="InterPro" id="IPR014757">
    <property type="entry name" value="Tscrpt_reg_IclR_C"/>
</dbReference>
<dbReference type="Pfam" id="PF01614">
    <property type="entry name" value="IclR_C"/>
    <property type="match status" value="1"/>
</dbReference>
<protein>
    <recommendedName>
        <fullName evidence="5">Glycerol operon regulatory protein</fullName>
    </recommendedName>
</protein>
<evidence type="ECO:0000313" key="9">
    <source>
        <dbReference type="Proteomes" id="UP001300871"/>
    </source>
</evidence>
<dbReference type="InterPro" id="IPR036388">
    <property type="entry name" value="WH-like_DNA-bd_sf"/>
</dbReference>
<dbReference type="InterPro" id="IPR029016">
    <property type="entry name" value="GAF-like_dom_sf"/>
</dbReference>
<comment type="function">
    <text evidence="4">May be an activator protein for the gylABX operon.</text>
</comment>
<accession>A0AAW6ATD1</accession>
<dbReference type="RefSeq" id="WP_100931840.1">
    <property type="nucleotide sequence ID" value="NZ_BAABZD010000002.1"/>
</dbReference>
<dbReference type="EMBL" id="JAQLGM010000003">
    <property type="protein sequence ID" value="MDB1998971.1"/>
    <property type="molecule type" value="Genomic_DNA"/>
</dbReference>
<dbReference type="PROSITE" id="PS51077">
    <property type="entry name" value="HTH_ICLR"/>
    <property type="match status" value="1"/>
</dbReference>
<dbReference type="SUPFAM" id="SSF55781">
    <property type="entry name" value="GAF domain-like"/>
    <property type="match status" value="1"/>
</dbReference>
<dbReference type="GeneID" id="57969661"/>
<dbReference type="PANTHER" id="PTHR30136">
    <property type="entry name" value="HELIX-TURN-HELIX TRANSCRIPTIONAL REGULATOR, ICLR FAMILY"/>
    <property type="match status" value="1"/>
</dbReference>
<evidence type="ECO:0000313" key="8">
    <source>
        <dbReference type="EMBL" id="MDB1998971.1"/>
    </source>
</evidence>
<dbReference type="Gene3D" id="3.30.450.40">
    <property type="match status" value="1"/>
</dbReference>
<sequence>MNTSKDYTISAVQKALKILKLFDENHFEMSLSEISAMTGVGKSSTLRLLYTLASEGFIEFDEKNKTYSLGLVPLHLSILKKNHLDVRKIAVPYLQEISDTKDVICYLGIQREDKVLMIECVVPRIAPSWAQLMIRPGGMRELYSTGIGRLFLSRMPEEELEEYLNHVQVEQFTDKTVTDKTKLHELIKKAGKEGYSFNDGENEPYISSVCAPVFDYNKDMVAGISICGIQELIDGDRREELIHDIVRTAGRISARLGCPA</sequence>
<feature type="domain" description="HTH iclR-type" evidence="6">
    <location>
        <begin position="9"/>
        <end position="71"/>
    </location>
</feature>
<dbReference type="InterPro" id="IPR005471">
    <property type="entry name" value="Tscrpt_reg_IclR_N"/>
</dbReference>
<reference evidence="8" key="1">
    <citation type="submission" date="2023-01" db="EMBL/GenBank/DDBJ databases">
        <title>Human gut microbiome strain richness.</title>
        <authorList>
            <person name="Chen-Liaw A."/>
        </authorList>
    </citation>
    <scope>NUCLEOTIDE SEQUENCE</scope>
    <source>
        <strain evidence="8">B1_m1001713B170214d0_201011</strain>
    </source>
</reference>
<dbReference type="InterPro" id="IPR036390">
    <property type="entry name" value="WH_DNA-bd_sf"/>
</dbReference>
<dbReference type="Gene3D" id="1.10.10.10">
    <property type="entry name" value="Winged helix-like DNA-binding domain superfamily/Winged helix DNA-binding domain"/>
    <property type="match status" value="1"/>
</dbReference>